<sequence>MPELQIRTMRPTDLSAVFALQICAYPAEYHEPVEALASRLAAGAEFCFVAQLAGQLAGYVFAHPWVGDPPALHVPLAPIVEPEHVFIHDLAVSPACRRASTGKRLQAAVLESATRRDFADMRLVAVGAARLFWQGMGFRDFPCAELHPAYGEAVVMGQQIRA</sequence>
<keyword evidence="2" id="KW-0808">Transferase</keyword>
<dbReference type="InterPro" id="IPR000182">
    <property type="entry name" value="GNAT_dom"/>
</dbReference>
<dbReference type="PROSITE" id="PS51186">
    <property type="entry name" value="GNAT"/>
    <property type="match status" value="1"/>
</dbReference>
<dbReference type="EC" id="2.3.1.-" evidence="2"/>
<protein>
    <submittedName>
        <fullName evidence="2">GNAT family N-acetyltransferase</fullName>
        <ecNumber evidence="2">2.3.1.-</ecNumber>
    </submittedName>
</protein>
<reference evidence="2 3" key="1">
    <citation type="submission" date="2024-07" db="EMBL/GenBank/DDBJ databases">
        <title>Uliginosibacterium flavum JJ3220;KACC:17644.</title>
        <authorList>
            <person name="Kim M.K."/>
        </authorList>
    </citation>
    <scope>NUCLEOTIDE SEQUENCE [LARGE SCALE GENOMIC DNA]</scope>
    <source>
        <strain evidence="2 3">KACC:17644</strain>
    </source>
</reference>
<dbReference type="Gene3D" id="3.40.630.30">
    <property type="match status" value="1"/>
</dbReference>
<dbReference type="CDD" id="cd04301">
    <property type="entry name" value="NAT_SF"/>
    <property type="match status" value="1"/>
</dbReference>
<dbReference type="RefSeq" id="WP_354601645.1">
    <property type="nucleotide sequence ID" value="NZ_JBEWZI010000014.1"/>
</dbReference>
<evidence type="ECO:0000259" key="1">
    <source>
        <dbReference type="PROSITE" id="PS51186"/>
    </source>
</evidence>
<comment type="caution">
    <text evidence="2">The sequence shown here is derived from an EMBL/GenBank/DDBJ whole genome shotgun (WGS) entry which is preliminary data.</text>
</comment>
<evidence type="ECO:0000313" key="2">
    <source>
        <dbReference type="EMBL" id="MET7015183.1"/>
    </source>
</evidence>
<dbReference type="EMBL" id="JBEWZI010000014">
    <property type="protein sequence ID" value="MET7015183.1"/>
    <property type="molecule type" value="Genomic_DNA"/>
</dbReference>
<proteinExistence type="predicted"/>
<evidence type="ECO:0000313" key="3">
    <source>
        <dbReference type="Proteomes" id="UP001549691"/>
    </source>
</evidence>
<organism evidence="2 3">
    <name type="scientific">Uliginosibacterium flavum</name>
    <dbReference type="NCBI Taxonomy" id="1396831"/>
    <lineage>
        <taxon>Bacteria</taxon>
        <taxon>Pseudomonadati</taxon>
        <taxon>Pseudomonadota</taxon>
        <taxon>Betaproteobacteria</taxon>
        <taxon>Rhodocyclales</taxon>
        <taxon>Zoogloeaceae</taxon>
        <taxon>Uliginosibacterium</taxon>
    </lineage>
</organism>
<dbReference type="GO" id="GO:0016746">
    <property type="term" value="F:acyltransferase activity"/>
    <property type="evidence" value="ECO:0007669"/>
    <property type="project" value="UniProtKB-KW"/>
</dbReference>
<accession>A0ABV2TNV0</accession>
<dbReference type="SUPFAM" id="SSF55729">
    <property type="entry name" value="Acyl-CoA N-acyltransferases (Nat)"/>
    <property type="match status" value="1"/>
</dbReference>
<dbReference type="InterPro" id="IPR016181">
    <property type="entry name" value="Acyl_CoA_acyltransferase"/>
</dbReference>
<name>A0ABV2TNV0_9RHOO</name>
<gene>
    <name evidence="2" type="ORF">ABXR19_13390</name>
</gene>
<feature type="domain" description="N-acetyltransferase" evidence="1">
    <location>
        <begin position="4"/>
        <end position="161"/>
    </location>
</feature>
<dbReference type="Pfam" id="PF00583">
    <property type="entry name" value="Acetyltransf_1"/>
    <property type="match status" value="1"/>
</dbReference>
<dbReference type="Proteomes" id="UP001549691">
    <property type="component" value="Unassembled WGS sequence"/>
</dbReference>
<keyword evidence="3" id="KW-1185">Reference proteome</keyword>
<keyword evidence="2" id="KW-0012">Acyltransferase</keyword>